<sequence>MIIADTGPLSHLSKSGHLEVLRLVTKLGLSFGIPREVQKELQRDDFTNSRVLNSDLLCVLALDADADGQANFIRETKFPKESPLARRISRNPNPQAPVKHAGESACIAYAVHGIFPQQPVVWIDDGRGREVARQMGLVCLTTLDVIACLIRLHLLNRNEGERIVDDLLGVQADSLLVPQQPDYILPVDSGSEFSRQWQLYGPLTAPERDCICEDCIYANNLPSDLPAHQTRGLCHLATGWVPQRCGENS</sequence>
<dbReference type="Proteomes" id="UP001218071">
    <property type="component" value="Chromosome"/>
</dbReference>
<dbReference type="EMBL" id="CP063194">
    <property type="protein sequence ID" value="WCZ39951.1"/>
    <property type="molecule type" value="Genomic_DNA"/>
</dbReference>
<organism evidence="1 2">
    <name type="scientific">Corynebacterium jeddahense</name>
    <dbReference type="NCBI Taxonomy" id="1414719"/>
    <lineage>
        <taxon>Bacteria</taxon>
        <taxon>Bacillati</taxon>
        <taxon>Actinomycetota</taxon>
        <taxon>Actinomycetes</taxon>
        <taxon>Mycobacteriales</taxon>
        <taxon>Corynebacteriaceae</taxon>
        <taxon>Corynebacterium</taxon>
    </lineage>
</organism>
<proteinExistence type="predicted"/>
<evidence type="ECO:0000313" key="1">
    <source>
        <dbReference type="EMBL" id="WCZ39951.1"/>
    </source>
</evidence>
<name>A0ABY7UMN0_9CORY</name>
<dbReference type="Pfam" id="PF11848">
    <property type="entry name" value="DUF3368"/>
    <property type="match status" value="1"/>
</dbReference>
<protein>
    <submittedName>
        <fullName evidence="1">Uncharacterized protein</fullName>
    </submittedName>
</protein>
<evidence type="ECO:0000313" key="2">
    <source>
        <dbReference type="Proteomes" id="UP001218071"/>
    </source>
</evidence>
<dbReference type="InterPro" id="IPR021799">
    <property type="entry name" value="PIN-like_prokaryotic"/>
</dbReference>
<gene>
    <name evidence="1" type="ORF">CJEDD_11925</name>
</gene>
<reference evidence="1 2" key="1">
    <citation type="submission" date="2020-10" db="EMBL/GenBank/DDBJ databases">
        <title>Complete genome sequence of Corynebacterium jeddahense DSM 45997, type strain of Corynebacterium jeddahense.</title>
        <authorList>
            <person name="Busche T."/>
            <person name="Kalinowski J."/>
            <person name="Ruckert C."/>
        </authorList>
    </citation>
    <scope>NUCLEOTIDE SEQUENCE [LARGE SCALE GENOMIC DNA]</scope>
    <source>
        <strain evidence="1 2">DSM 45997</strain>
    </source>
</reference>
<keyword evidence="2" id="KW-1185">Reference proteome</keyword>
<accession>A0ABY7UMN0</accession>